<evidence type="ECO:0000313" key="2">
    <source>
        <dbReference type="EMBL" id="WSE30520.1"/>
    </source>
</evidence>
<accession>A0ABZ1IAQ7</accession>
<dbReference type="RefSeq" id="WP_326569465.1">
    <property type="nucleotide sequence ID" value="NZ_CP142149.1"/>
</dbReference>
<protein>
    <submittedName>
        <fullName evidence="2">Uncharacterized protein</fullName>
    </submittedName>
</protein>
<name>A0ABZ1IAQ7_9PSEU</name>
<evidence type="ECO:0000256" key="1">
    <source>
        <dbReference type="SAM" id="MobiDB-lite"/>
    </source>
</evidence>
<organism evidence="2 3">
    <name type="scientific">Amycolatopsis rhabdoformis</name>
    <dbReference type="NCBI Taxonomy" id="1448059"/>
    <lineage>
        <taxon>Bacteria</taxon>
        <taxon>Bacillati</taxon>
        <taxon>Actinomycetota</taxon>
        <taxon>Actinomycetes</taxon>
        <taxon>Pseudonocardiales</taxon>
        <taxon>Pseudonocardiaceae</taxon>
        <taxon>Amycolatopsis</taxon>
    </lineage>
</organism>
<feature type="region of interest" description="Disordered" evidence="1">
    <location>
        <begin position="165"/>
        <end position="186"/>
    </location>
</feature>
<keyword evidence="3" id="KW-1185">Reference proteome</keyword>
<feature type="compositionally biased region" description="Polar residues" evidence="1">
    <location>
        <begin position="167"/>
        <end position="179"/>
    </location>
</feature>
<proteinExistence type="predicted"/>
<gene>
    <name evidence="2" type="ORF">VSH64_48355</name>
</gene>
<reference evidence="2 3" key="1">
    <citation type="journal article" date="2015" name="Int. J. Syst. Evol. Microbiol.">
        <title>Amycolatopsis rhabdoformis sp. nov., an actinomycete isolated from a tropical forest soil.</title>
        <authorList>
            <person name="Souza W.R."/>
            <person name="Silva R.E."/>
            <person name="Goodfellow M."/>
            <person name="Busarakam K."/>
            <person name="Figueiro F.S."/>
            <person name="Ferreira D."/>
            <person name="Rodrigues-Filho E."/>
            <person name="Moraes L.A.B."/>
            <person name="Zucchi T.D."/>
        </authorList>
    </citation>
    <scope>NUCLEOTIDE SEQUENCE [LARGE SCALE GENOMIC DNA]</scope>
    <source>
        <strain evidence="2 3">NCIMB 14900</strain>
    </source>
</reference>
<sequence length="291" mass="31607">MSDVIQPTKVSISGRVSFEQEITATQAAQIIAFIDSFSGNPPEGMESLLLPPKQSPQPLQIAAPPAAGGLSSPREALELSGAKTNPERIVAFALYIAQQGGRETFTTEDIKPLFRQAREPIPGNISRDLDGAIKAGWITESDTRGEYYVVGKALSVLESGFDGIRTSRGNGSKQRQPNGKTGRKSKDIPEVFKSIESFSSSIEGYGDYHKLTKKSDKFLWAINAAKLQGVPSLTNQEVVWLTDHLGDGIPANNIAGNVRQHKKAGYVNRTLQDDKIRILPAGEEYLKGLKD</sequence>
<dbReference type="EMBL" id="CP142149">
    <property type="protein sequence ID" value="WSE30520.1"/>
    <property type="molecule type" value="Genomic_DNA"/>
</dbReference>
<evidence type="ECO:0000313" key="3">
    <source>
        <dbReference type="Proteomes" id="UP001330812"/>
    </source>
</evidence>
<dbReference type="Proteomes" id="UP001330812">
    <property type="component" value="Chromosome"/>
</dbReference>